<gene>
    <name evidence="8" type="ORF">J2782_004248</name>
</gene>
<dbReference type="InterPro" id="IPR002491">
    <property type="entry name" value="ABC_transptr_periplasmic_BD"/>
</dbReference>
<evidence type="ECO:0000313" key="8">
    <source>
        <dbReference type="EMBL" id="MDR6434497.1"/>
    </source>
</evidence>
<evidence type="ECO:0000259" key="7">
    <source>
        <dbReference type="PROSITE" id="PS50983"/>
    </source>
</evidence>
<keyword evidence="4" id="KW-0406">Ion transport</keyword>
<evidence type="ECO:0000256" key="2">
    <source>
        <dbReference type="ARBA" id="ARBA00008814"/>
    </source>
</evidence>
<feature type="domain" description="Fe/B12 periplasmic-binding" evidence="7">
    <location>
        <begin position="49"/>
        <end position="319"/>
    </location>
</feature>
<evidence type="ECO:0000256" key="5">
    <source>
        <dbReference type="ARBA" id="ARBA00022729"/>
    </source>
</evidence>
<evidence type="ECO:0000313" key="9">
    <source>
        <dbReference type="Proteomes" id="UP001184614"/>
    </source>
</evidence>
<proteinExistence type="inferred from homology"/>
<dbReference type="PANTHER" id="PTHR30532">
    <property type="entry name" value="IRON III DICITRATE-BINDING PERIPLASMIC PROTEIN"/>
    <property type="match status" value="1"/>
</dbReference>
<accession>A0ABU1MEM7</accession>
<dbReference type="CDD" id="cd01146">
    <property type="entry name" value="FhuD"/>
    <property type="match status" value="1"/>
</dbReference>
<dbReference type="SUPFAM" id="SSF53807">
    <property type="entry name" value="Helical backbone' metal receptor"/>
    <property type="match status" value="1"/>
</dbReference>
<keyword evidence="5 6" id="KW-0732">Signal</keyword>
<feature type="signal peptide" evidence="6">
    <location>
        <begin position="1"/>
        <end position="25"/>
    </location>
</feature>
<keyword evidence="4" id="KW-0408">Iron</keyword>
<dbReference type="Pfam" id="PF01497">
    <property type="entry name" value="Peripla_BP_2"/>
    <property type="match status" value="1"/>
</dbReference>
<keyword evidence="3" id="KW-0813">Transport</keyword>
<evidence type="ECO:0000256" key="6">
    <source>
        <dbReference type="SAM" id="SignalP"/>
    </source>
</evidence>
<dbReference type="EMBL" id="JAVDQT010000011">
    <property type="protein sequence ID" value="MDR6434497.1"/>
    <property type="molecule type" value="Genomic_DNA"/>
</dbReference>
<protein>
    <submittedName>
        <fullName evidence="8">Iron complex transport system substrate-binding protein</fullName>
    </submittedName>
</protein>
<name>A0ABU1MEM7_9HYPH</name>
<dbReference type="PROSITE" id="PS50983">
    <property type="entry name" value="FE_B12_PBP"/>
    <property type="match status" value="1"/>
</dbReference>
<keyword evidence="4" id="KW-0410">Iron transport</keyword>
<comment type="subcellular location">
    <subcellularLocation>
        <location evidence="1">Cell envelope</location>
    </subcellularLocation>
</comment>
<dbReference type="PANTHER" id="PTHR30532:SF24">
    <property type="entry name" value="FERRIC ENTEROBACTIN-BINDING PERIPLASMIC PROTEIN FEPB"/>
    <property type="match status" value="1"/>
</dbReference>
<reference evidence="8 9" key="1">
    <citation type="submission" date="2023-07" db="EMBL/GenBank/DDBJ databases">
        <title>Sorghum-associated microbial communities from plants grown in Nebraska, USA.</title>
        <authorList>
            <person name="Schachtman D."/>
        </authorList>
    </citation>
    <scope>NUCLEOTIDE SEQUENCE [LARGE SCALE GENOMIC DNA]</scope>
    <source>
        <strain evidence="8 9">DS1730</strain>
    </source>
</reference>
<dbReference type="InterPro" id="IPR051313">
    <property type="entry name" value="Bact_iron-sidero_bind"/>
</dbReference>
<evidence type="ECO:0000256" key="4">
    <source>
        <dbReference type="ARBA" id="ARBA00022496"/>
    </source>
</evidence>
<sequence length="325" mass="35276">MRTTFSRFIGVLLLLVGLALNPAFAVETNHPRTVNHALGTTEIPSDPKRIITLGWSGEDAVLALGKVPIAMMHYGLFESGVSPWNEIKLSNDKPVFIHAGPLDFESIAALKPDLILGIYSGIDAVAYKRLSAIAPTVVYRSGPWQADWREQTTLTGEALGQTELASQLIDQTNKYLRELGGQHPDLKGKSFIFGTYFAGSNSVVVYLPADPRVQALTELGLKIPDGVEVLGQTHKGDFSTSVSLENIGSIDADILIMWYRDGAREAAEAQPLFTALNAVKRGSYVPLEDPVSVWSTSALSVLSIPYGFSKFVPHLAEAARKAEQQ</sequence>
<feature type="chain" id="PRO_5046510453" evidence="6">
    <location>
        <begin position="26"/>
        <end position="325"/>
    </location>
</feature>
<comment type="similarity">
    <text evidence="2">Belongs to the bacterial solute-binding protein 8 family.</text>
</comment>
<keyword evidence="9" id="KW-1185">Reference proteome</keyword>
<evidence type="ECO:0000256" key="1">
    <source>
        <dbReference type="ARBA" id="ARBA00004196"/>
    </source>
</evidence>
<organism evidence="8 9">
    <name type="scientific">Brucella pseudogrignonensis</name>
    <dbReference type="NCBI Taxonomy" id="419475"/>
    <lineage>
        <taxon>Bacteria</taxon>
        <taxon>Pseudomonadati</taxon>
        <taxon>Pseudomonadota</taxon>
        <taxon>Alphaproteobacteria</taxon>
        <taxon>Hyphomicrobiales</taxon>
        <taxon>Brucellaceae</taxon>
        <taxon>Brucella/Ochrobactrum group</taxon>
        <taxon>Brucella</taxon>
    </lineage>
</organism>
<evidence type="ECO:0000256" key="3">
    <source>
        <dbReference type="ARBA" id="ARBA00022448"/>
    </source>
</evidence>
<comment type="caution">
    <text evidence="8">The sequence shown here is derived from an EMBL/GenBank/DDBJ whole genome shotgun (WGS) entry which is preliminary data.</text>
</comment>
<dbReference type="Proteomes" id="UP001184614">
    <property type="component" value="Unassembled WGS sequence"/>
</dbReference>
<dbReference type="RefSeq" id="WP_310015975.1">
    <property type="nucleotide sequence ID" value="NZ_JAVDQT010000011.1"/>
</dbReference>
<dbReference type="Gene3D" id="3.40.50.1980">
    <property type="entry name" value="Nitrogenase molybdenum iron protein domain"/>
    <property type="match status" value="2"/>
</dbReference>